<proteinExistence type="predicted"/>
<dbReference type="RefSeq" id="WP_263123262.1">
    <property type="nucleotide sequence ID" value="NZ_CP106753.1"/>
</dbReference>
<gene>
    <name evidence="1" type="ORF">N8I74_11590</name>
</gene>
<protein>
    <recommendedName>
        <fullName evidence="3">Acyl-CoA dehydrogenase</fullName>
    </recommendedName>
</protein>
<accession>A0ABY6DHY7</accession>
<keyword evidence="2" id="KW-1185">Reference proteome</keyword>
<sequence>MAYPYELDYEERVQEERLHAIQTEWLSPENWESEDEAYEAVLPPYLARQLSTGGLHAG</sequence>
<dbReference type="EMBL" id="CP106753">
    <property type="protein sequence ID" value="UXY13964.1"/>
    <property type="molecule type" value="Genomic_DNA"/>
</dbReference>
<dbReference type="Proteomes" id="UP001061302">
    <property type="component" value="Chromosome"/>
</dbReference>
<evidence type="ECO:0000313" key="1">
    <source>
        <dbReference type="EMBL" id="UXY13964.1"/>
    </source>
</evidence>
<evidence type="ECO:0008006" key="3">
    <source>
        <dbReference type="Google" id="ProtNLM"/>
    </source>
</evidence>
<organism evidence="1 2">
    <name type="scientific">Chitiniphilus purpureus</name>
    <dbReference type="NCBI Taxonomy" id="2981137"/>
    <lineage>
        <taxon>Bacteria</taxon>
        <taxon>Pseudomonadati</taxon>
        <taxon>Pseudomonadota</taxon>
        <taxon>Betaproteobacteria</taxon>
        <taxon>Neisseriales</taxon>
        <taxon>Chitinibacteraceae</taxon>
        <taxon>Chitiniphilus</taxon>
    </lineage>
</organism>
<name>A0ABY6DHY7_9NEIS</name>
<evidence type="ECO:0000313" key="2">
    <source>
        <dbReference type="Proteomes" id="UP001061302"/>
    </source>
</evidence>
<reference evidence="1" key="1">
    <citation type="submission" date="2022-10" db="EMBL/GenBank/DDBJ databases">
        <title>Chitiniphilus purpureus sp. nov., a novel chitin-degrading bacterium isolated from crawfish pond sediment.</title>
        <authorList>
            <person name="Li K."/>
        </authorList>
    </citation>
    <scope>NUCLEOTIDE SEQUENCE</scope>
    <source>
        <strain evidence="1">CD1</strain>
    </source>
</reference>